<proteinExistence type="predicted"/>
<dbReference type="PANTHER" id="PTHR38834">
    <property type="entry name" value="PERIPLASMIC SUBSTRATE BINDING PROTEIN FAMILY 3"/>
    <property type="match status" value="1"/>
</dbReference>
<reference evidence="2" key="1">
    <citation type="submission" date="2021-11" db="EMBL/GenBank/DDBJ databases">
        <authorList>
            <person name="Rodrigo-Torres L."/>
            <person name="Arahal R. D."/>
            <person name="Lucena T."/>
        </authorList>
    </citation>
    <scope>NUCLEOTIDE SEQUENCE</scope>
    <source>
        <strain evidence="2">CECT 7928</strain>
    </source>
</reference>
<evidence type="ECO:0000259" key="1">
    <source>
        <dbReference type="Pfam" id="PF00497"/>
    </source>
</evidence>
<dbReference type="Gene3D" id="3.40.190.10">
    <property type="entry name" value="Periplasmic binding protein-like II"/>
    <property type="match status" value="2"/>
</dbReference>
<dbReference type="InterPro" id="IPR001638">
    <property type="entry name" value="Solute-binding_3/MltF_N"/>
</dbReference>
<feature type="domain" description="Solute-binding protein family 3/N-terminal" evidence="1">
    <location>
        <begin position="38"/>
        <end position="258"/>
    </location>
</feature>
<accession>A0ABN8E5B7</accession>
<evidence type="ECO:0000313" key="3">
    <source>
        <dbReference type="Proteomes" id="UP000838748"/>
    </source>
</evidence>
<dbReference type="RefSeq" id="WP_237361895.1">
    <property type="nucleotide sequence ID" value="NZ_CAKLDM010000002.1"/>
</dbReference>
<sequence length="273" mass="31807">MWKFVYQAIKVTYFRLLILTSVFFLSPSHSATIGVDIVTDDFPPLQIQVNDEPAGYVVEFVQELVKDASKEYPIQINTIRFLPWKRAMSLTKKTENILFFSVARTPTRENQFHWIGKVAKHEVTLFRYIDGPKIIPNNLEDLKPFRLGSQSGGNFEEYIEGKGFNLITTTYGRKMLQMLRKNRIDYTPLVTSSYFYRLEQYGLDPNDFVPVLKIDDLSKDLWLVASLTTSDEVVRALKNSYQRLTQQGVLERISNSYHPESEIMLKYRQSSYK</sequence>
<protein>
    <recommendedName>
        <fullName evidence="1">Solute-binding protein family 3/N-terminal domain-containing protein</fullName>
    </recommendedName>
</protein>
<organism evidence="2 3">
    <name type="scientific">Vibrio marisflavi CECT 7928</name>
    <dbReference type="NCBI Taxonomy" id="634439"/>
    <lineage>
        <taxon>Bacteria</taxon>
        <taxon>Pseudomonadati</taxon>
        <taxon>Pseudomonadota</taxon>
        <taxon>Gammaproteobacteria</taxon>
        <taxon>Vibrionales</taxon>
        <taxon>Vibrionaceae</taxon>
        <taxon>Vibrio</taxon>
    </lineage>
</organism>
<keyword evidence="3" id="KW-1185">Reference proteome</keyword>
<comment type="caution">
    <text evidence="2">The sequence shown here is derived from an EMBL/GenBank/DDBJ whole genome shotgun (WGS) entry which is preliminary data.</text>
</comment>
<name>A0ABN8E5B7_9VIBR</name>
<dbReference type="PANTHER" id="PTHR38834:SF3">
    <property type="entry name" value="SOLUTE-BINDING PROTEIN FAMILY 3_N-TERMINAL DOMAIN-CONTAINING PROTEIN"/>
    <property type="match status" value="1"/>
</dbReference>
<dbReference type="EMBL" id="CAKLDM010000002">
    <property type="protein sequence ID" value="CAH0539814.1"/>
    <property type="molecule type" value="Genomic_DNA"/>
</dbReference>
<dbReference type="Proteomes" id="UP000838748">
    <property type="component" value="Unassembled WGS sequence"/>
</dbReference>
<evidence type="ECO:0000313" key="2">
    <source>
        <dbReference type="EMBL" id="CAH0539814.1"/>
    </source>
</evidence>
<gene>
    <name evidence="2" type="ORF">VMF7928_02471</name>
</gene>
<dbReference type="Pfam" id="PF00497">
    <property type="entry name" value="SBP_bac_3"/>
    <property type="match status" value="1"/>
</dbReference>
<dbReference type="SUPFAM" id="SSF53850">
    <property type="entry name" value="Periplasmic binding protein-like II"/>
    <property type="match status" value="1"/>
</dbReference>